<reference evidence="4" key="1">
    <citation type="journal article" date="2019" name="Int. J. Syst. Evol. Microbiol.">
        <title>The Global Catalogue of Microorganisms (GCM) 10K type strain sequencing project: providing services to taxonomists for standard genome sequencing and annotation.</title>
        <authorList>
            <consortium name="The Broad Institute Genomics Platform"/>
            <consortium name="The Broad Institute Genome Sequencing Center for Infectious Disease"/>
            <person name="Wu L."/>
            <person name="Ma J."/>
        </authorList>
    </citation>
    <scope>NUCLEOTIDE SEQUENCE [LARGE SCALE GENOMIC DNA]</scope>
    <source>
        <strain evidence="4">JCM 14901</strain>
    </source>
</reference>
<keyword evidence="2" id="KW-1133">Transmembrane helix</keyword>
<name>A0ABP5CAY9_9MICO</name>
<keyword evidence="2" id="KW-0472">Membrane</keyword>
<evidence type="ECO:0000256" key="1">
    <source>
        <dbReference type="SAM" id="MobiDB-lite"/>
    </source>
</evidence>
<protein>
    <submittedName>
        <fullName evidence="3">Uncharacterized protein</fullName>
    </submittedName>
</protein>
<keyword evidence="4" id="KW-1185">Reference proteome</keyword>
<organism evidence="3 4">
    <name type="scientific">Microbacterium deminutum</name>
    <dbReference type="NCBI Taxonomy" id="344164"/>
    <lineage>
        <taxon>Bacteria</taxon>
        <taxon>Bacillati</taxon>
        <taxon>Actinomycetota</taxon>
        <taxon>Actinomycetes</taxon>
        <taxon>Micrococcales</taxon>
        <taxon>Microbacteriaceae</taxon>
        <taxon>Microbacterium</taxon>
    </lineage>
</organism>
<feature type="region of interest" description="Disordered" evidence="1">
    <location>
        <begin position="60"/>
        <end position="84"/>
    </location>
</feature>
<evidence type="ECO:0000256" key="2">
    <source>
        <dbReference type="SAM" id="Phobius"/>
    </source>
</evidence>
<dbReference type="EMBL" id="BAAAOG010000003">
    <property type="protein sequence ID" value="GAA1959777.1"/>
    <property type="molecule type" value="Genomic_DNA"/>
</dbReference>
<gene>
    <name evidence="3" type="ORF">GCM10009776_22960</name>
</gene>
<comment type="caution">
    <text evidence="3">The sequence shown here is derived from an EMBL/GenBank/DDBJ whole genome shotgun (WGS) entry which is preliminary data.</text>
</comment>
<feature type="region of interest" description="Disordered" evidence="1">
    <location>
        <begin position="1"/>
        <end position="35"/>
    </location>
</feature>
<evidence type="ECO:0000313" key="4">
    <source>
        <dbReference type="Proteomes" id="UP001499933"/>
    </source>
</evidence>
<evidence type="ECO:0000313" key="3">
    <source>
        <dbReference type="EMBL" id="GAA1959777.1"/>
    </source>
</evidence>
<sequence length="238" mass="25677">MDAQPLTPEPSRELKDLRRRAYGPDADIQRDPEALDRLHELEAQVRLGDLGDRASHLIEPTPEAAGDADTSGARESVAEPETAGSRPGWRRVALWASVAAVGVIGVGMGVALAASMAPHPDATLAPTDHVQIDLEDTWLLSISQWLTTEARPVQHEPFHKLQVLSATSKDGASCLVVTWANHWSDFSCTPQGLTPVVDFVSYLGGPQPLDEQLRVGTVIRFELDGDVVDVTMRVPSPG</sequence>
<dbReference type="RefSeq" id="WP_344094713.1">
    <property type="nucleotide sequence ID" value="NZ_BAAAOG010000003.1"/>
</dbReference>
<proteinExistence type="predicted"/>
<feature type="transmembrane region" description="Helical" evidence="2">
    <location>
        <begin position="92"/>
        <end position="114"/>
    </location>
</feature>
<dbReference type="Proteomes" id="UP001499933">
    <property type="component" value="Unassembled WGS sequence"/>
</dbReference>
<accession>A0ABP5CAY9</accession>
<keyword evidence="2" id="KW-0812">Transmembrane</keyword>